<dbReference type="PROSITE" id="PS51384">
    <property type="entry name" value="FAD_FR"/>
    <property type="match status" value="1"/>
</dbReference>
<dbReference type="Pfam" id="PF01794">
    <property type="entry name" value="Ferric_reduct"/>
    <property type="match status" value="1"/>
</dbReference>
<evidence type="ECO:0000313" key="9">
    <source>
        <dbReference type="Proteomes" id="UP000013827"/>
    </source>
</evidence>
<proteinExistence type="predicted"/>
<keyword evidence="2 6" id="KW-0812">Transmembrane</keyword>
<dbReference type="eggNOG" id="KOG0039">
    <property type="taxonomic scope" value="Eukaryota"/>
</dbReference>
<dbReference type="GeneID" id="17279537"/>
<dbReference type="STRING" id="2903.R1FFG7"/>
<evidence type="ECO:0000256" key="4">
    <source>
        <dbReference type="ARBA" id="ARBA00023002"/>
    </source>
</evidence>
<dbReference type="Pfam" id="PF08022">
    <property type="entry name" value="FAD_binding_8"/>
    <property type="match status" value="1"/>
</dbReference>
<feature type="transmembrane region" description="Helical" evidence="6">
    <location>
        <begin position="220"/>
        <end position="240"/>
    </location>
</feature>
<evidence type="ECO:0000256" key="1">
    <source>
        <dbReference type="ARBA" id="ARBA00004141"/>
    </source>
</evidence>
<dbReference type="AlphaFoldDB" id="A0A0D3KET1"/>
<dbReference type="InterPro" id="IPR050369">
    <property type="entry name" value="RBOH/FRE"/>
</dbReference>
<dbReference type="Gene3D" id="1.20.120.350">
    <property type="entry name" value="Voltage-gated potassium channels. Chain C"/>
    <property type="match status" value="1"/>
</dbReference>
<keyword evidence="9" id="KW-1185">Reference proteome</keyword>
<evidence type="ECO:0000256" key="6">
    <source>
        <dbReference type="SAM" id="Phobius"/>
    </source>
</evidence>
<dbReference type="InterPro" id="IPR017927">
    <property type="entry name" value="FAD-bd_FR_type"/>
</dbReference>
<dbReference type="SUPFAM" id="SSF63380">
    <property type="entry name" value="Riboflavin synthase domain-like"/>
    <property type="match status" value="1"/>
</dbReference>
<protein>
    <recommendedName>
        <fullName evidence="7">FAD-binding FR-type domain-containing protein</fullName>
    </recommendedName>
</protein>
<dbReference type="GO" id="GO:0016491">
    <property type="term" value="F:oxidoreductase activity"/>
    <property type="evidence" value="ECO:0007669"/>
    <property type="project" value="UniProtKB-KW"/>
</dbReference>
<dbReference type="PaxDb" id="2903-EOD34266"/>
<feature type="transmembrane region" description="Helical" evidence="6">
    <location>
        <begin position="554"/>
        <end position="575"/>
    </location>
</feature>
<feature type="transmembrane region" description="Helical" evidence="6">
    <location>
        <begin position="145"/>
        <end position="171"/>
    </location>
</feature>
<feature type="transmembrane region" description="Helical" evidence="6">
    <location>
        <begin position="51"/>
        <end position="70"/>
    </location>
</feature>
<dbReference type="Proteomes" id="UP000013827">
    <property type="component" value="Unassembled WGS sequence"/>
</dbReference>
<dbReference type="CDD" id="cd06186">
    <property type="entry name" value="NOX_Duox_like_FAD_NADP"/>
    <property type="match status" value="1"/>
</dbReference>
<dbReference type="HOGENOM" id="CLU_354687_0_0_1"/>
<dbReference type="InterPro" id="IPR013112">
    <property type="entry name" value="FAD-bd_8"/>
</dbReference>
<dbReference type="InterPro" id="IPR017938">
    <property type="entry name" value="Riboflavin_synthase-like_b-brl"/>
</dbReference>
<dbReference type="Gene3D" id="2.40.30.10">
    <property type="entry name" value="Translation factors"/>
    <property type="match status" value="1"/>
</dbReference>
<name>A0A0D3KET1_EMIH1</name>
<dbReference type="InterPro" id="IPR013130">
    <property type="entry name" value="Fe3_Rdtase_TM_dom"/>
</dbReference>
<keyword evidence="5 6" id="KW-0472">Membrane</keyword>
<evidence type="ECO:0000259" key="7">
    <source>
        <dbReference type="PROSITE" id="PS51384"/>
    </source>
</evidence>
<sequence>MSSPEHASKAMETTVEGAAASRQFNRRIAKLAMDNVKSVSFVDRVGSRFNVLYSLLLFRALHLLLTIVAWQHFFQNKYYVQLANVPEGAPNYWLKRLMPPFEFGLMHAILFQLALLPLTMAKRLLALLSTEVLGSTFPFQHIMQFHIQVGYAFCILLIGATIGFFGFFGKICYDFRHGLDPADFCSKLRSEIFVTGLVTAVSTAIVLITSFIRGRVPYELFKIAHGFVFVMFLVAAVHTFDKPVREGTLRRSQTLSWFGASMTLYLTDRAWCFFTTHRCRVLEAVSTGKVLLLRVERPAAFRFCAGQYAQICVPGIDPFWHPFSIGSGNEANYLCFLIEVKPGQSWTGRLASDACIAKLLSGEAALQVRGPYGYAVADLARADAVLGVGTGTGVVPMLSLMQERARAMSLVGKAALAKAKLDRMAATTIAEVDVPAPRQARFSGADDARAAAATKIQHAVRRANLADESAFMRALFRRGTHTSLHAVFDIVSWLLILGEVTSLGLAFSWSTLSEAARAEWQGRALEVAAAVLLAGYSLHFVYRYAFPTRFLRSLWAWLDGLFTMGSIALLAVWWSESTGNFGSPTALQLLLRTLLAAWRVWRLLQASPLLRASWHRQARSPNSLGAEQYKMIWVCRDAGLAAGYIPRVNRLVDELHRSLYGKPATASEWKDRLGHFIDFTIYVTDTDDDSGTLAEGSIVYERPDLFDVILKEKQRQIVNYGLGAKGSPAFTYNVTAVGRICQEAAFASNQLATLLSCPQFVTTFREEYYGFAPPVARSSAKSRRRLSTPSQPVAGSHGSLFLSTSLNFDTARLQRGTTIVLPCCSLTFPTALALAHFGLPLLAFGELFSALLPRRREEAALPAQSSWSIRFLMLLRSSLTLFEVPE</sequence>
<reference evidence="9" key="1">
    <citation type="journal article" date="2013" name="Nature">
        <title>Pan genome of the phytoplankton Emiliania underpins its global distribution.</title>
        <authorList>
            <person name="Read B.A."/>
            <person name="Kegel J."/>
            <person name="Klute M.J."/>
            <person name="Kuo A."/>
            <person name="Lefebvre S.C."/>
            <person name="Maumus F."/>
            <person name="Mayer C."/>
            <person name="Miller J."/>
            <person name="Monier A."/>
            <person name="Salamov A."/>
            <person name="Young J."/>
            <person name="Aguilar M."/>
            <person name="Claverie J.M."/>
            <person name="Frickenhaus S."/>
            <person name="Gonzalez K."/>
            <person name="Herman E.K."/>
            <person name="Lin Y.C."/>
            <person name="Napier J."/>
            <person name="Ogata H."/>
            <person name="Sarno A.F."/>
            <person name="Shmutz J."/>
            <person name="Schroeder D."/>
            <person name="de Vargas C."/>
            <person name="Verret F."/>
            <person name="von Dassow P."/>
            <person name="Valentin K."/>
            <person name="Van de Peer Y."/>
            <person name="Wheeler G."/>
            <person name="Dacks J.B."/>
            <person name="Delwiche C.F."/>
            <person name="Dyhrman S.T."/>
            <person name="Glockner G."/>
            <person name="John U."/>
            <person name="Richards T."/>
            <person name="Worden A.Z."/>
            <person name="Zhang X."/>
            <person name="Grigoriev I.V."/>
            <person name="Allen A.E."/>
            <person name="Bidle K."/>
            <person name="Borodovsky M."/>
            <person name="Bowler C."/>
            <person name="Brownlee C."/>
            <person name="Cock J.M."/>
            <person name="Elias M."/>
            <person name="Gladyshev V.N."/>
            <person name="Groth M."/>
            <person name="Guda C."/>
            <person name="Hadaegh A."/>
            <person name="Iglesias-Rodriguez M.D."/>
            <person name="Jenkins J."/>
            <person name="Jones B.M."/>
            <person name="Lawson T."/>
            <person name="Leese F."/>
            <person name="Lindquist E."/>
            <person name="Lobanov A."/>
            <person name="Lomsadze A."/>
            <person name="Malik S.B."/>
            <person name="Marsh M.E."/>
            <person name="Mackinder L."/>
            <person name="Mock T."/>
            <person name="Mueller-Roeber B."/>
            <person name="Pagarete A."/>
            <person name="Parker M."/>
            <person name="Probert I."/>
            <person name="Quesneville H."/>
            <person name="Raines C."/>
            <person name="Rensing S.A."/>
            <person name="Riano-Pachon D.M."/>
            <person name="Richier S."/>
            <person name="Rokitta S."/>
            <person name="Shiraiwa Y."/>
            <person name="Soanes D.M."/>
            <person name="van der Giezen M."/>
            <person name="Wahlund T.M."/>
            <person name="Williams B."/>
            <person name="Wilson W."/>
            <person name="Wolfe G."/>
            <person name="Wurch L.L."/>
        </authorList>
    </citation>
    <scope>NUCLEOTIDE SEQUENCE</scope>
</reference>
<evidence type="ECO:0000256" key="5">
    <source>
        <dbReference type="ARBA" id="ARBA00023136"/>
    </source>
</evidence>
<dbReference type="InterPro" id="IPR027359">
    <property type="entry name" value="Volt_channel_dom_sf"/>
</dbReference>
<comment type="subcellular location">
    <subcellularLocation>
        <location evidence="1">Membrane</location>
        <topology evidence="1">Multi-pass membrane protein</topology>
    </subcellularLocation>
</comment>
<keyword evidence="3 6" id="KW-1133">Transmembrane helix</keyword>
<dbReference type="SUPFAM" id="SSF52343">
    <property type="entry name" value="Ferredoxin reductase-like, C-terminal NADP-linked domain"/>
    <property type="match status" value="1"/>
</dbReference>
<organism evidence="8 9">
    <name type="scientific">Emiliania huxleyi (strain CCMP1516)</name>
    <dbReference type="NCBI Taxonomy" id="280463"/>
    <lineage>
        <taxon>Eukaryota</taxon>
        <taxon>Haptista</taxon>
        <taxon>Haptophyta</taxon>
        <taxon>Prymnesiophyceae</taxon>
        <taxon>Isochrysidales</taxon>
        <taxon>Noelaerhabdaceae</taxon>
        <taxon>Emiliania</taxon>
    </lineage>
</organism>
<feature type="transmembrane region" description="Helical" evidence="6">
    <location>
        <begin position="486"/>
        <end position="512"/>
    </location>
</feature>
<keyword evidence="4" id="KW-0560">Oxidoreductase</keyword>
<evidence type="ECO:0000256" key="2">
    <source>
        <dbReference type="ARBA" id="ARBA00022692"/>
    </source>
</evidence>
<dbReference type="InterPro" id="IPR039261">
    <property type="entry name" value="FNR_nucleotide-bd"/>
</dbReference>
<dbReference type="KEGG" id="ehx:EMIHUDRAFT_449321"/>
<feature type="domain" description="FAD-binding FR-type" evidence="7">
    <location>
        <begin position="269"/>
        <end position="378"/>
    </location>
</feature>
<dbReference type="RefSeq" id="XP_005786695.1">
    <property type="nucleotide sequence ID" value="XM_005786638.1"/>
</dbReference>
<evidence type="ECO:0000256" key="3">
    <source>
        <dbReference type="ARBA" id="ARBA00022989"/>
    </source>
</evidence>
<reference evidence="8" key="2">
    <citation type="submission" date="2024-10" db="UniProtKB">
        <authorList>
            <consortium name="EnsemblProtists"/>
        </authorList>
    </citation>
    <scope>IDENTIFICATION</scope>
</reference>
<feature type="transmembrane region" description="Helical" evidence="6">
    <location>
        <begin position="192"/>
        <end position="214"/>
    </location>
</feature>
<evidence type="ECO:0000313" key="8">
    <source>
        <dbReference type="EnsemblProtists" id="EOD34266"/>
    </source>
</evidence>
<accession>A0A0D3KET1</accession>
<feature type="transmembrane region" description="Helical" evidence="6">
    <location>
        <begin position="524"/>
        <end position="542"/>
    </location>
</feature>
<dbReference type="EnsemblProtists" id="EOD34266">
    <property type="protein sequence ID" value="EOD34266"/>
    <property type="gene ID" value="EMIHUDRAFT_449321"/>
</dbReference>
<dbReference type="PANTHER" id="PTHR11972">
    <property type="entry name" value="NADPH OXIDASE"/>
    <property type="match status" value="1"/>
</dbReference>
<dbReference type="GO" id="GO:0005886">
    <property type="term" value="C:plasma membrane"/>
    <property type="evidence" value="ECO:0007669"/>
    <property type="project" value="TreeGrafter"/>
</dbReference>